<dbReference type="Pfam" id="PF11351">
    <property type="entry name" value="GTA_holin_3TM"/>
    <property type="match status" value="1"/>
</dbReference>
<evidence type="ECO:0000313" key="2">
    <source>
        <dbReference type="Proteomes" id="UP000682843"/>
    </source>
</evidence>
<evidence type="ECO:0008006" key="3">
    <source>
        <dbReference type="Google" id="ProtNLM"/>
    </source>
</evidence>
<dbReference type="RefSeq" id="WP_211913613.1">
    <property type="nucleotide sequence ID" value="NZ_CP036498.1"/>
</dbReference>
<keyword evidence="2" id="KW-1185">Reference proteome</keyword>
<reference evidence="1 2" key="1">
    <citation type="submission" date="2019-02" db="EMBL/GenBank/DDBJ databases">
        <title>Emended description of the genus Rhodopseudomonas and description of Rhodopseudomonas albus sp. nov., a non-phototrophic, heavy-metal-tolerant bacterium isolated from garden soil.</title>
        <authorList>
            <person name="Bao Z."/>
            <person name="Cao W.W."/>
            <person name="Sato Y."/>
            <person name="Nishizawa T."/>
            <person name="Zhao J."/>
            <person name="Guo Y."/>
            <person name="Ohta H."/>
        </authorList>
    </citation>
    <scope>NUCLEOTIDE SEQUENCE [LARGE SCALE GENOMIC DNA]</scope>
    <source>
        <strain evidence="1 2">SK50-23</strain>
    </source>
</reference>
<accession>A0ABX8AGD7</accession>
<sequence>MEWGDLAKQVITLGAPMLGTALGGPLGGVAGEILAKTIGSVTLTPAGVQAALPSADPTRLAEAEARWAEMIRAEAETQRAAISETQATIRAEIASDDPLQRWWRPAYALELTVECAALWAVLMHEFWTGDIQTINALVNATALLVTYWGFRFGVLGVYISGRTREKVSAVTGQDAPGMIEKLVKTVLLKEGVKKK</sequence>
<evidence type="ECO:0000313" key="1">
    <source>
        <dbReference type="EMBL" id="QUS42366.1"/>
    </source>
</evidence>
<dbReference type="EMBL" id="CP036498">
    <property type="protein sequence ID" value="QUS42366.1"/>
    <property type="molecule type" value="Genomic_DNA"/>
</dbReference>
<proteinExistence type="predicted"/>
<protein>
    <recommendedName>
        <fullName evidence="3">Holin (3TMs family)</fullName>
    </recommendedName>
</protein>
<gene>
    <name evidence="1" type="ORF">RPMA_11020</name>
</gene>
<dbReference type="Proteomes" id="UP000682843">
    <property type="component" value="Chromosome"/>
</dbReference>
<dbReference type="InterPro" id="IPR021497">
    <property type="entry name" value="GTA_holin_3TM"/>
</dbReference>
<name>A0ABX8AGD7_9BRAD</name>
<organism evidence="1 2">
    <name type="scientific">Tardiphaga alba</name>
    <dbReference type="NCBI Taxonomy" id="340268"/>
    <lineage>
        <taxon>Bacteria</taxon>
        <taxon>Pseudomonadati</taxon>
        <taxon>Pseudomonadota</taxon>
        <taxon>Alphaproteobacteria</taxon>
        <taxon>Hyphomicrobiales</taxon>
        <taxon>Nitrobacteraceae</taxon>
        <taxon>Tardiphaga</taxon>
    </lineage>
</organism>